<dbReference type="EMBL" id="JAHDYS010000005">
    <property type="protein sequence ID" value="MBT1071426.1"/>
    <property type="molecule type" value="Genomic_DNA"/>
</dbReference>
<protein>
    <submittedName>
        <fullName evidence="3">Glycosyltransferase family 4 protein</fullName>
    </submittedName>
</protein>
<dbReference type="Pfam" id="PF13439">
    <property type="entry name" value="Glyco_transf_4"/>
    <property type="match status" value="1"/>
</dbReference>
<dbReference type="Gene3D" id="3.40.50.2000">
    <property type="entry name" value="Glycogen Phosphorylase B"/>
    <property type="match status" value="2"/>
</dbReference>
<evidence type="ECO:0000259" key="1">
    <source>
        <dbReference type="Pfam" id="PF00534"/>
    </source>
</evidence>
<evidence type="ECO:0000313" key="3">
    <source>
        <dbReference type="EMBL" id="MBT1071426.1"/>
    </source>
</evidence>
<comment type="caution">
    <text evidence="3">The sequence shown here is derived from an EMBL/GenBank/DDBJ whole genome shotgun (WGS) entry which is preliminary data.</text>
</comment>
<feature type="domain" description="Glycosyl transferase family 1" evidence="1">
    <location>
        <begin position="168"/>
        <end position="306"/>
    </location>
</feature>
<accession>A0ABS5U6X8</accession>
<dbReference type="InterPro" id="IPR001296">
    <property type="entry name" value="Glyco_trans_1"/>
</dbReference>
<dbReference type="PANTHER" id="PTHR45947">
    <property type="entry name" value="SULFOQUINOVOSYL TRANSFERASE SQD2"/>
    <property type="match status" value="1"/>
</dbReference>
<dbReference type="SUPFAM" id="SSF53756">
    <property type="entry name" value="UDP-Glycosyltransferase/glycogen phosphorylase"/>
    <property type="match status" value="1"/>
</dbReference>
<dbReference type="Pfam" id="PF00534">
    <property type="entry name" value="Glycos_transf_1"/>
    <property type="match status" value="1"/>
</dbReference>
<dbReference type="CDD" id="cd03802">
    <property type="entry name" value="GT4_AviGT4-like"/>
    <property type="match status" value="1"/>
</dbReference>
<dbReference type="Proteomes" id="UP000784128">
    <property type="component" value="Unassembled WGS sequence"/>
</dbReference>
<reference evidence="3 4" key="1">
    <citation type="submission" date="2021-05" db="EMBL/GenBank/DDBJ databases">
        <title>The draft genome of Geobacter chapellei DSM 13688.</title>
        <authorList>
            <person name="Xu Z."/>
            <person name="Masuda Y."/>
            <person name="Itoh H."/>
            <person name="Senoo K."/>
        </authorList>
    </citation>
    <scope>NUCLEOTIDE SEQUENCE [LARGE SCALE GENOMIC DNA]</scope>
    <source>
        <strain evidence="3 4">DSM 13688</strain>
    </source>
</reference>
<gene>
    <name evidence="3" type="ORF">KJB30_06510</name>
</gene>
<dbReference type="PANTHER" id="PTHR45947:SF3">
    <property type="entry name" value="SULFOQUINOVOSYL TRANSFERASE SQD2"/>
    <property type="match status" value="1"/>
</dbReference>
<feature type="domain" description="Glycosyltransferase subfamily 4-like N-terminal" evidence="2">
    <location>
        <begin position="18"/>
        <end position="121"/>
    </location>
</feature>
<sequence>MKIAQVSPLYETVPPLMYGGTERIVSFLTEELIHKGHDVTLFASGDSVTSARLIPCCKKSLRLDDNCIDPHPHHLLMLEQVFSMAKQFDIIHFHIDYFHFYAARRCGLAHVTTLHGRLDIPDLVPLYREYTDIPVISISDSQRAPLPWLNWHGTVYHGLPNDLLPFNPKGGEYLAFLGRISPEKGVDSAIAIALKSGIKLKIAAKIDRGDRDYFDNKIKPLIDDQLVEYVGEINEEGKKDFLGNALALLFPIDWEEPFGLVMIESMACGTPVIAFGRGSVPEIIKESVAGFVVRNVEEAVRAVAAIPSLSRKRCRGYFEENFLAARMAADYIAIYEAMTDVSHRSSILSIGRQNH</sequence>
<evidence type="ECO:0000259" key="2">
    <source>
        <dbReference type="Pfam" id="PF13439"/>
    </source>
</evidence>
<organism evidence="3 4">
    <name type="scientific">Pelotalea chapellei</name>
    <dbReference type="NCBI Taxonomy" id="44671"/>
    <lineage>
        <taxon>Bacteria</taxon>
        <taxon>Pseudomonadati</taxon>
        <taxon>Thermodesulfobacteriota</taxon>
        <taxon>Desulfuromonadia</taxon>
        <taxon>Geobacterales</taxon>
        <taxon>Geobacteraceae</taxon>
        <taxon>Pelotalea</taxon>
    </lineage>
</organism>
<dbReference type="RefSeq" id="WP_214297169.1">
    <property type="nucleotide sequence ID" value="NZ_JAHDYS010000005.1"/>
</dbReference>
<evidence type="ECO:0000313" key="4">
    <source>
        <dbReference type="Proteomes" id="UP000784128"/>
    </source>
</evidence>
<name>A0ABS5U6X8_9BACT</name>
<dbReference type="InterPro" id="IPR050194">
    <property type="entry name" value="Glycosyltransferase_grp1"/>
</dbReference>
<dbReference type="InterPro" id="IPR028098">
    <property type="entry name" value="Glyco_trans_4-like_N"/>
</dbReference>
<keyword evidence="4" id="KW-1185">Reference proteome</keyword>
<proteinExistence type="predicted"/>